<evidence type="ECO:0000313" key="2">
    <source>
        <dbReference type="EMBL" id="KAK0631045.1"/>
    </source>
</evidence>
<organism evidence="2 3">
    <name type="scientific">Bombardia bombarda</name>
    <dbReference type="NCBI Taxonomy" id="252184"/>
    <lineage>
        <taxon>Eukaryota</taxon>
        <taxon>Fungi</taxon>
        <taxon>Dikarya</taxon>
        <taxon>Ascomycota</taxon>
        <taxon>Pezizomycotina</taxon>
        <taxon>Sordariomycetes</taxon>
        <taxon>Sordariomycetidae</taxon>
        <taxon>Sordariales</taxon>
        <taxon>Lasiosphaeriaceae</taxon>
        <taxon>Bombardia</taxon>
    </lineage>
</organism>
<dbReference type="PANTHER" id="PTHR42678">
    <property type="entry name" value="AMIDASE"/>
    <property type="match status" value="1"/>
</dbReference>
<comment type="caution">
    <text evidence="2">The sequence shown here is derived from an EMBL/GenBank/DDBJ whole genome shotgun (WGS) entry which is preliminary data.</text>
</comment>
<dbReference type="Gene3D" id="3.90.1300.10">
    <property type="entry name" value="Amidase signature (AS) domain"/>
    <property type="match status" value="1"/>
</dbReference>
<dbReference type="SUPFAM" id="SSF75304">
    <property type="entry name" value="Amidase signature (AS) enzymes"/>
    <property type="match status" value="1"/>
</dbReference>
<gene>
    <name evidence="2" type="ORF">B0T17DRAFT_529957</name>
</gene>
<evidence type="ECO:0000259" key="1">
    <source>
        <dbReference type="Pfam" id="PF01425"/>
    </source>
</evidence>
<name>A0AA39XC73_9PEZI</name>
<dbReference type="AlphaFoldDB" id="A0AA39XC73"/>
<dbReference type="PANTHER" id="PTHR42678:SF34">
    <property type="entry name" value="OS04G0183300 PROTEIN"/>
    <property type="match status" value="1"/>
</dbReference>
<dbReference type="InterPro" id="IPR036928">
    <property type="entry name" value="AS_sf"/>
</dbReference>
<keyword evidence="3" id="KW-1185">Reference proteome</keyword>
<dbReference type="EMBL" id="JAULSR010000002">
    <property type="protein sequence ID" value="KAK0631045.1"/>
    <property type="molecule type" value="Genomic_DNA"/>
</dbReference>
<dbReference type="InterPro" id="IPR023631">
    <property type="entry name" value="Amidase_dom"/>
</dbReference>
<accession>A0AA39XC73</accession>
<dbReference type="Proteomes" id="UP001174934">
    <property type="component" value="Unassembled WGS sequence"/>
</dbReference>
<evidence type="ECO:0000313" key="3">
    <source>
        <dbReference type="Proteomes" id="UP001174934"/>
    </source>
</evidence>
<feature type="domain" description="Amidase" evidence="1">
    <location>
        <begin position="127"/>
        <end position="390"/>
    </location>
</feature>
<sequence length="596" mass="64545">MKTDTDAPVPSGTVRKISIVDEVPSFTVVLSPCYQARHCTSCSYTNLNITGVFLSAQKRAPLRFHNPDYLSSISFSQASVQPKEAPLMRKRFPTASAMSSINVLTATASQLQELLQSGTVTSEGIAKEYLHHIEKHNNRLRALIEVAPEDHVLSIARELDEERKSGKIRGPLHGIPIVVKDNIATHPDLGLKTTGGSFAFTDLVPSETASSVRRLTDAGCLVVGKANLTEFANFKGSEMPCGWSARGGQTQSPYVQGGWDPTEKFGGHSGPGGSSSGSAVAVAAGFAPISIGTETWGSLIMPASRANVFTLKPSRGVIPMDGVMPVSDIYDISGPMAKSASDIANTLDALADPGAPRRPQTGYISMVTKSWTGLRLGAVDTADWRLDEMLAEPDDDWFQQQGNDIANAYSKLHDLGVDIKYPVPFADRGITTNTLAEVIEHNFVRGFDHFLSQMKSSSVTSVVELVEFNKQHADREMPPEAPNQDVLLAALNAEPWSESQTLDKVREGEKYAGDDSVSRCLDDQNIDILLGPADSWLTDFACVAGYPSASLPLSFWNKNGRAFGVIALTRKHREDLLIQLMSAWESVFPCINPPKL</sequence>
<protein>
    <submittedName>
        <fullName evidence="2">Amidase signature domain-containing protein</fullName>
    </submittedName>
</protein>
<reference evidence="2" key="1">
    <citation type="submission" date="2023-06" db="EMBL/GenBank/DDBJ databases">
        <title>Genome-scale phylogeny and comparative genomics of the fungal order Sordariales.</title>
        <authorList>
            <consortium name="Lawrence Berkeley National Laboratory"/>
            <person name="Hensen N."/>
            <person name="Bonometti L."/>
            <person name="Westerberg I."/>
            <person name="Brannstrom I.O."/>
            <person name="Guillou S."/>
            <person name="Cros-Aarteil S."/>
            <person name="Calhoun S."/>
            <person name="Haridas S."/>
            <person name="Kuo A."/>
            <person name="Mondo S."/>
            <person name="Pangilinan J."/>
            <person name="Riley R."/>
            <person name="LaButti K."/>
            <person name="Andreopoulos B."/>
            <person name="Lipzen A."/>
            <person name="Chen C."/>
            <person name="Yanf M."/>
            <person name="Daum C."/>
            <person name="Ng V."/>
            <person name="Clum A."/>
            <person name="Steindorff A."/>
            <person name="Ohm R."/>
            <person name="Martin F."/>
            <person name="Silar P."/>
            <person name="Natvig D."/>
            <person name="Lalanne C."/>
            <person name="Gautier V."/>
            <person name="Ament-velasquez S.L."/>
            <person name="Kruys A."/>
            <person name="Hutchinson M.I."/>
            <person name="Powell A.J."/>
            <person name="Barry K."/>
            <person name="Miller A.N."/>
            <person name="Grigoriev I.V."/>
            <person name="Debuchy R."/>
            <person name="Gladieux P."/>
            <person name="Thoren M.H."/>
            <person name="Johannesson H."/>
        </authorList>
    </citation>
    <scope>NUCLEOTIDE SEQUENCE</scope>
    <source>
        <strain evidence="2">SMH3391-2</strain>
    </source>
</reference>
<dbReference type="Pfam" id="PF01425">
    <property type="entry name" value="Amidase"/>
    <property type="match status" value="1"/>
</dbReference>
<proteinExistence type="predicted"/>